<evidence type="ECO:0000313" key="2">
    <source>
        <dbReference type="Proteomes" id="UP000015106"/>
    </source>
</evidence>
<accession>A0A8R7UFF2</accession>
<reference evidence="1" key="2">
    <citation type="submission" date="2018-03" db="EMBL/GenBank/DDBJ databases">
        <title>The Triticum urartu genome reveals the dynamic nature of wheat genome evolution.</title>
        <authorList>
            <person name="Ling H."/>
            <person name="Ma B."/>
            <person name="Shi X."/>
            <person name="Liu H."/>
            <person name="Dong L."/>
            <person name="Sun H."/>
            <person name="Cao Y."/>
            <person name="Gao Q."/>
            <person name="Zheng S."/>
            <person name="Li Y."/>
            <person name="Yu Y."/>
            <person name="Du H."/>
            <person name="Qi M."/>
            <person name="Li Y."/>
            <person name="Yu H."/>
            <person name="Cui Y."/>
            <person name="Wang N."/>
            <person name="Chen C."/>
            <person name="Wu H."/>
            <person name="Zhao Y."/>
            <person name="Zhang J."/>
            <person name="Li Y."/>
            <person name="Zhou W."/>
            <person name="Zhang B."/>
            <person name="Hu W."/>
            <person name="Eijk M."/>
            <person name="Tang J."/>
            <person name="Witsenboer H."/>
            <person name="Zhao S."/>
            <person name="Li Z."/>
            <person name="Zhang A."/>
            <person name="Wang D."/>
            <person name="Liang C."/>
        </authorList>
    </citation>
    <scope>NUCLEOTIDE SEQUENCE [LARGE SCALE GENOMIC DNA]</scope>
    <source>
        <strain evidence="1">cv. G1812</strain>
    </source>
</reference>
<evidence type="ECO:0008006" key="3">
    <source>
        <dbReference type="Google" id="ProtNLM"/>
    </source>
</evidence>
<sequence length="68" mass="7550">SPFIFLFVADDLAAILRQKVQVQEITPVRVCPRAPGISHLLFADDTLLFFLASSLEANNVKEMLNAYA</sequence>
<keyword evidence="2" id="KW-1185">Reference proteome</keyword>
<dbReference type="EnsemblPlants" id="TuG1812G0500001035.01.T01">
    <property type="protein sequence ID" value="TuG1812G0500001035.01.T01.cds408459"/>
    <property type="gene ID" value="TuG1812G0500001035.01"/>
</dbReference>
<proteinExistence type="predicted"/>
<name>A0A8R7UFF2_TRIUA</name>
<protein>
    <recommendedName>
        <fullName evidence="3">Reverse transcriptase domain-containing protein</fullName>
    </recommendedName>
</protein>
<organism evidence="1 2">
    <name type="scientific">Triticum urartu</name>
    <name type="common">Red wild einkorn</name>
    <name type="synonym">Crithodium urartu</name>
    <dbReference type="NCBI Taxonomy" id="4572"/>
    <lineage>
        <taxon>Eukaryota</taxon>
        <taxon>Viridiplantae</taxon>
        <taxon>Streptophyta</taxon>
        <taxon>Embryophyta</taxon>
        <taxon>Tracheophyta</taxon>
        <taxon>Spermatophyta</taxon>
        <taxon>Magnoliopsida</taxon>
        <taxon>Liliopsida</taxon>
        <taxon>Poales</taxon>
        <taxon>Poaceae</taxon>
        <taxon>BOP clade</taxon>
        <taxon>Pooideae</taxon>
        <taxon>Triticodae</taxon>
        <taxon>Triticeae</taxon>
        <taxon>Triticinae</taxon>
        <taxon>Triticum</taxon>
    </lineage>
</organism>
<reference evidence="2" key="1">
    <citation type="journal article" date="2013" name="Nature">
        <title>Draft genome of the wheat A-genome progenitor Triticum urartu.</title>
        <authorList>
            <person name="Ling H.Q."/>
            <person name="Zhao S."/>
            <person name="Liu D."/>
            <person name="Wang J."/>
            <person name="Sun H."/>
            <person name="Zhang C."/>
            <person name="Fan H."/>
            <person name="Li D."/>
            <person name="Dong L."/>
            <person name="Tao Y."/>
            <person name="Gao C."/>
            <person name="Wu H."/>
            <person name="Li Y."/>
            <person name="Cui Y."/>
            <person name="Guo X."/>
            <person name="Zheng S."/>
            <person name="Wang B."/>
            <person name="Yu K."/>
            <person name="Liang Q."/>
            <person name="Yang W."/>
            <person name="Lou X."/>
            <person name="Chen J."/>
            <person name="Feng M."/>
            <person name="Jian J."/>
            <person name="Zhang X."/>
            <person name="Luo G."/>
            <person name="Jiang Y."/>
            <person name="Liu J."/>
            <person name="Wang Z."/>
            <person name="Sha Y."/>
            <person name="Zhang B."/>
            <person name="Wu H."/>
            <person name="Tang D."/>
            <person name="Shen Q."/>
            <person name="Xue P."/>
            <person name="Zou S."/>
            <person name="Wang X."/>
            <person name="Liu X."/>
            <person name="Wang F."/>
            <person name="Yang Y."/>
            <person name="An X."/>
            <person name="Dong Z."/>
            <person name="Zhang K."/>
            <person name="Zhang X."/>
            <person name="Luo M.C."/>
            <person name="Dvorak J."/>
            <person name="Tong Y."/>
            <person name="Wang J."/>
            <person name="Yang H."/>
            <person name="Li Z."/>
            <person name="Wang D."/>
            <person name="Zhang A."/>
            <person name="Wang J."/>
        </authorList>
    </citation>
    <scope>NUCLEOTIDE SEQUENCE</scope>
    <source>
        <strain evidence="2">cv. G1812</strain>
    </source>
</reference>
<dbReference type="Proteomes" id="UP000015106">
    <property type="component" value="Chromosome 5"/>
</dbReference>
<reference evidence="1" key="3">
    <citation type="submission" date="2022-06" db="UniProtKB">
        <authorList>
            <consortium name="EnsemblPlants"/>
        </authorList>
    </citation>
    <scope>IDENTIFICATION</scope>
</reference>
<evidence type="ECO:0000313" key="1">
    <source>
        <dbReference type="EnsemblPlants" id="TuG1812G0500001035.01.T01.cds408459"/>
    </source>
</evidence>
<dbReference type="Gramene" id="TuG1812G0500001035.01.T01">
    <property type="protein sequence ID" value="TuG1812G0500001035.01.T01.cds408459"/>
    <property type="gene ID" value="TuG1812G0500001035.01"/>
</dbReference>
<dbReference type="AlphaFoldDB" id="A0A8R7UFF2"/>